<dbReference type="AlphaFoldDB" id="A0A5B9QPE0"/>
<accession>A0A5B9QPE0</accession>
<evidence type="ECO:0000313" key="2">
    <source>
        <dbReference type="Proteomes" id="UP000323917"/>
    </source>
</evidence>
<dbReference type="Proteomes" id="UP000323917">
    <property type="component" value="Chromosome"/>
</dbReference>
<gene>
    <name evidence="1" type="ORF">Pr1d_31590</name>
</gene>
<keyword evidence="2" id="KW-1185">Reference proteome</keyword>
<dbReference type="EMBL" id="CP042913">
    <property type="protein sequence ID" value="QEG35853.1"/>
    <property type="molecule type" value="Genomic_DNA"/>
</dbReference>
<reference evidence="1 2" key="1">
    <citation type="submission" date="2019-08" db="EMBL/GenBank/DDBJ databases">
        <title>Deep-cultivation of Planctomycetes and their phenomic and genomic characterization uncovers novel biology.</title>
        <authorList>
            <person name="Wiegand S."/>
            <person name="Jogler M."/>
            <person name="Boedeker C."/>
            <person name="Pinto D."/>
            <person name="Vollmers J."/>
            <person name="Rivas-Marin E."/>
            <person name="Kohn T."/>
            <person name="Peeters S.H."/>
            <person name="Heuer A."/>
            <person name="Rast P."/>
            <person name="Oberbeckmann S."/>
            <person name="Bunk B."/>
            <person name="Jeske O."/>
            <person name="Meyerdierks A."/>
            <person name="Storesund J.E."/>
            <person name="Kallscheuer N."/>
            <person name="Luecker S."/>
            <person name="Lage O.M."/>
            <person name="Pohl T."/>
            <person name="Merkel B.J."/>
            <person name="Hornburger P."/>
            <person name="Mueller R.-W."/>
            <person name="Bruemmer F."/>
            <person name="Labrenz M."/>
            <person name="Spormann A.M."/>
            <person name="Op den Camp H."/>
            <person name="Overmann J."/>
            <person name="Amann R."/>
            <person name="Jetten M.S.M."/>
            <person name="Mascher T."/>
            <person name="Medema M.H."/>
            <person name="Devos D.P."/>
            <person name="Kaster A.-K."/>
            <person name="Ovreas L."/>
            <person name="Rohde M."/>
            <person name="Galperin M.Y."/>
            <person name="Jogler C."/>
        </authorList>
    </citation>
    <scope>NUCLEOTIDE SEQUENCE [LARGE SCALE GENOMIC DNA]</scope>
    <source>
        <strain evidence="1 2">Pr1d</strain>
    </source>
</reference>
<evidence type="ECO:0000313" key="1">
    <source>
        <dbReference type="EMBL" id="QEG35853.1"/>
    </source>
</evidence>
<protein>
    <submittedName>
        <fullName evidence="1">Uncharacterized protein</fullName>
    </submittedName>
</protein>
<organism evidence="1 2">
    <name type="scientific">Bythopirellula goksoeyrii</name>
    <dbReference type="NCBI Taxonomy" id="1400387"/>
    <lineage>
        <taxon>Bacteria</taxon>
        <taxon>Pseudomonadati</taxon>
        <taxon>Planctomycetota</taxon>
        <taxon>Planctomycetia</taxon>
        <taxon>Pirellulales</taxon>
        <taxon>Lacipirellulaceae</taxon>
        <taxon>Bythopirellula</taxon>
    </lineage>
</organism>
<dbReference type="KEGG" id="bgok:Pr1d_31590"/>
<name>A0A5B9QPE0_9BACT</name>
<proteinExistence type="predicted"/>
<sequence length="97" mass="10961">MTYRLENGRRHQLDGSTPVVSGRLIGVYRISEQVSEGAPDNHNKPLKPASAFNAERTKIAHYLVRISSVKYIIYFDDSIGRDIALPCSWITTKEIVK</sequence>